<evidence type="ECO:0000313" key="4">
    <source>
        <dbReference type="EMBL" id="MDQ0480987.1"/>
    </source>
</evidence>
<name>A0ABU0JYK7_HATLI</name>
<feature type="domain" description="Transglutaminase-like" evidence="3">
    <location>
        <begin position="516"/>
        <end position="589"/>
    </location>
</feature>
<proteinExistence type="predicted"/>
<dbReference type="EMBL" id="JAUSWN010000039">
    <property type="protein sequence ID" value="MDQ0480987.1"/>
    <property type="molecule type" value="Genomic_DNA"/>
</dbReference>
<keyword evidence="2" id="KW-0812">Transmembrane</keyword>
<accession>A0ABU0JYK7</accession>
<dbReference type="InterPro" id="IPR052901">
    <property type="entry name" value="Bact_TGase-like"/>
</dbReference>
<dbReference type="SUPFAM" id="SSF54001">
    <property type="entry name" value="Cysteine proteinases"/>
    <property type="match status" value="1"/>
</dbReference>
<feature type="transmembrane region" description="Helical" evidence="2">
    <location>
        <begin position="121"/>
        <end position="139"/>
    </location>
</feature>
<evidence type="ECO:0000313" key="5">
    <source>
        <dbReference type="Proteomes" id="UP001224418"/>
    </source>
</evidence>
<sequence>MNLDKKSFYLFNFCVCVFTTIITSNCLFHVAKTGLRIKNIDYKFLFFLCMISIFIYIIFFKCINNKFIRLYVFIGILIFGGFIYFLNHKFIHQFINSNILINYDILEESIYKTEVTYFKNYKPILTIFLPIVYLFTLWITENFWKNVMVFVTTFLLIVLWFINKQLCLAYMKPILFFNMFILMVNSYIGNLKILIKKDVEIKIKPILFMSIFLIMSIVLNKGLGYISTETTGRISENKYRGFINNIIYGKAENIDNEINQFNLNEVGYSNSDKKLGGPISINKKQLMKIKCDKPYFLKGRVKDIYDGYRWNKRPMKYMDFGNEIDLGIYNLGDMRKVEVTNKKMEIKLNEDFLSRSFFAPFLSSKLYTTQSGNISYDKEQNIMFSDSINEKYSVIFSQLKHVNGITLREEILDTNEEFREYMNYPIEKISNNSGNWPENFYYGDYEYLIRDNYEKYIQLPQNISKRVYDLTYEITKGCKDSMSKVHKIKEYLEKNYKYSLDVSNIPEDQEFLEYFLFDQKKGYCTYFATAMAIMCRIEGIPARYVEGFKMSDNKDKEGYYYVGTQDAHAWCEVLVIPECNVWAIAEPKVSLEGHTNNIRRSPVPREQVQQIQNKDIKNEKKPNNKEVDKNKPKNNVKNRINKKERAKNDKSIKIDIKHLNMIKKVTLGLISLLAIMLMLIFILRLRFNVKRDKILKSDSVIYLYKYYIYCLGLLNIKKKDSQGDLEFAKCIDDIYISLYLKEIVNDMYLEYYGKENSSLNKEFYYNQIDEYIKSNLSKLKYYIFR</sequence>
<dbReference type="PANTHER" id="PTHR42736:SF1">
    <property type="entry name" value="PROTEIN-GLUTAMINE GAMMA-GLUTAMYLTRANSFERASE"/>
    <property type="match status" value="1"/>
</dbReference>
<dbReference type="RefSeq" id="WP_307357358.1">
    <property type="nucleotide sequence ID" value="NZ_BAAACJ010000023.1"/>
</dbReference>
<keyword evidence="2" id="KW-1133">Transmembrane helix</keyword>
<dbReference type="Gene3D" id="3.10.620.30">
    <property type="match status" value="1"/>
</dbReference>
<feature type="region of interest" description="Disordered" evidence="1">
    <location>
        <begin position="615"/>
        <end position="646"/>
    </location>
</feature>
<comment type="caution">
    <text evidence="4">The sequence shown here is derived from an EMBL/GenBank/DDBJ whole genome shotgun (WGS) entry which is preliminary data.</text>
</comment>
<feature type="transmembrane region" description="Helical" evidence="2">
    <location>
        <begin position="174"/>
        <end position="194"/>
    </location>
</feature>
<dbReference type="SMART" id="SM00460">
    <property type="entry name" value="TGc"/>
    <property type="match status" value="1"/>
</dbReference>
<dbReference type="InterPro" id="IPR002931">
    <property type="entry name" value="Transglutaminase-like"/>
</dbReference>
<evidence type="ECO:0000256" key="2">
    <source>
        <dbReference type="SAM" id="Phobius"/>
    </source>
</evidence>
<feature type="compositionally biased region" description="Basic and acidic residues" evidence="1">
    <location>
        <begin position="615"/>
        <end position="631"/>
    </location>
</feature>
<dbReference type="Proteomes" id="UP001224418">
    <property type="component" value="Unassembled WGS sequence"/>
</dbReference>
<keyword evidence="5" id="KW-1185">Reference proteome</keyword>
<feature type="transmembrane region" description="Helical" evidence="2">
    <location>
        <begin position="665"/>
        <end position="687"/>
    </location>
</feature>
<feature type="transmembrane region" description="Helical" evidence="2">
    <location>
        <begin position="7"/>
        <end position="30"/>
    </location>
</feature>
<feature type="transmembrane region" description="Helical" evidence="2">
    <location>
        <begin position="67"/>
        <end position="86"/>
    </location>
</feature>
<gene>
    <name evidence="4" type="ORF">QOZ93_002740</name>
</gene>
<organism evidence="4 5">
    <name type="scientific">Hathewaya limosa</name>
    <name type="common">Clostridium limosum</name>
    <dbReference type="NCBI Taxonomy" id="1536"/>
    <lineage>
        <taxon>Bacteria</taxon>
        <taxon>Bacillati</taxon>
        <taxon>Bacillota</taxon>
        <taxon>Clostridia</taxon>
        <taxon>Eubacteriales</taxon>
        <taxon>Clostridiaceae</taxon>
        <taxon>Hathewaya</taxon>
    </lineage>
</organism>
<protein>
    <recommendedName>
        <fullName evidence="3">Transglutaminase-like domain-containing protein</fullName>
    </recommendedName>
</protein>
<evidence type="ECO:0000259" key="3">
    <source>
        <dbReference type="SMART" id="SM00460"/>
    </source>
</evidence>
<keyword evidence="2" id="KW-0472">Membrane</keyword>
<dbReference type="PANTHER" id="PTHR42736">
    <property type="entry name" value="PROTEIN-GLUTAMINE GAMMA-GLUTAMYLTRANSFERASE"/>
    <property type="match status" value="1"/>
</dbReference>
<evidence type="ECO:0000256" key="1">
    <source>
        <dbReference type="SAM" id="MobiDB-lite"/>
    </source>
</evidence>
<dbReference type="Pfam" id="PF01841">
    <property type="entry name" value="Transglut_core"/>
    <property type="match status" value="1"/>
</dbReference>
<reference evidence="4 5" key="1">
    <citation type="submission" date="2023-07" db="EMBL/GenBank/DDBJ databases">
        <title>Genomic Encyclopedia of Type Strains, Phase IV (KMG-IV): sequencing the most valuable type-strain genomes for metagenomic binning, comparative biology and taxonomic classification.</title>
        <authorList>
            <person name="Goeker M."/>
        </authorList>
    </citation>
    <scope>NUCLEOTIDE SEQUENCE [LARGE SCALE GENOMIC DNA]</scope>
    <source>
        <strain evidence="4 5">DSM 1400</strain>
    </source>
</reference>
<feature type="transmembrane region" description="Helical" evidence="2">
    <location>
        <begin position="146"/>
        <end position="162"/>
    </location>
</feature>
<feature type="transmembrane region" description="Helical" evidence="2">
    <location>
        <begin position="206"/>
        <end position="226"/>
    </location>
</feature>
<dbReference type="InterPro" id="IPR038765">
    <property type="entry name" value="Papain-like_cys_pep_sf"/>
</dbReference>
<feature type="transmembrane region" description="Helical" evidence="2">
    <location>
        <begin position="42"/>
        <end position="60"/>
    </location>
</feature>